<gene>
    <name evidence="2" type="ORF">SMN809_LOCUS38108</name>
</gene>
<organism evidence="2 3">
    <name type="scientific">Rotaria magnacalcarata</name>
    <dbReference type="NCBI Taxonomy" id="392030"/>
    <lineage>
        <taxon>Eukaryota</taxon>
        <taxon>Metazoa</taxon>
        <taxon>Spiralia</taxon>
        <taxon>Gnathifera</taxon>
        <taxon>Rotifera</taxon>
        <taxon>Eurotatoria</taxon>
        <taxon>Bdelloidea</taxon>
        <taxon>Philodinida</taxon>
        <taxon>Philodinidae</taxon>
        <taxon>Rotaria</taxon>
    </lineage>
</organism>
<comment type="caution">
    <text evidence="2">The sequence shown here is derived from an EMBL/GenBank/DDBJ whole genome shotgun (WGS) entry which is preliminary data.</text>
</comment>
<reference evidence="2" key="1">
    <citation type="submission" date="2021-02" db="EMBL/GenBank/DDBJ databases">
        <authorList>
            <person name="Nowell W R."/>
        </authorList>
    </citation>
    <scope>NUCLEOTIDE SEQUENCE</scope>
</reference>
<dbReference type="EMBL" id="CAJOBI010098616">
    <property type="protein sequence ID" value="CAF4576919.1"/>
    <property type="molecule type" value="Genomic_DNA"/>
</dbReference>
<dbReference type="Proteomes" id="UP000676336">
    <property type="component" value="Unassembled WGS sequence"/>
</dbReference>
<dbReference type="AlphaFoldDB" id="A0A8S2YTJ2"/>
<proteinExistence type="predicted"/>
<feature type="region of interest" description="Disordered" evidence="1">
    <location>
        <begin position="26"/>
        <end position="59"/>
    </location>
</feature>
<sequence>LICASNNTTPFRFDEYGGLVTVMKNPGNSNDLNSSQMTINDQNNSASTTNPTTDFLLSQ</sequence>
<evidence type="ECO:0000256" key="1">
    <source>
        <dbReference type="SAM" id="MobiDB-lite"/>
    </source>
</evidence>
<accession>A0A8S2YTJ2</accession>
<name>A0A8S2YTJ2_9BILA</name>
<feature type="non-terminal residue" evidence="2">
    <location>
        <position position="1"/>
    </location>
</feature>
<protein>
    <submittedName>
        <fullName evidence="2">Uncharacterized protein</fullName>
    </submittedName>
</protein>
<evidence type="ECO:0000313" key="2">
    <source>
        <dbReference type="EMBL" id="CAF4576919.1"/>
    </source>
</evidence>
<evidence type="ECO:0000313" key="3">
    <source>
        <dbReference type="Proteomes" id="UP000676336"/>
    </source>
</evidence>